<dbReference type="PANTHER" id="PTHR12296:SF21">
    <property type="entry name" value="DENN DOMAIN-CONTAINING PROTEIN 3"/>
    <property type="match status" value="1"/>
</dbReference>
<dbReference type="Proteomes" id="UP000799324">
    <property type="component" value="Unassembled WGS sequence"/>
</dbReference>
<dbReference type="InterPro" id="IPR043153">
    <property type="entry name" value="DENN_C"/>
</dbReference>
<feature type="region of interest" description="Disordered" evidence="4">
    <location>
        <begin position="1076"/>
        <end position="1100"/>
    </location>
</feature>
<feature type="region of interest" description="Disordered" evidence="4">
    <location>
        <begin position="715"/>
        <end position="762"/>
    </location>
</feature>
<dbReference type="InterPro" id="IPR002219">
    <property type="entry name" value="PKC_DAG/PE"/>
</dbReference>
<feature type="region of interest" description="Disordered" evidence="4">
    <location>
        <begin position="774"/>
        <end position="795"/>
    </location>
</feature>
<gene>
    <name evidence="7" type="ORF">K491DRAFT_718123</name>
</gene>
<dbReference type="SUPFAM" id="SSF57889">
    <property type="entry name" value="Cysteine-rich domain"/>
    <property type="match status" value="1"/>
</dbReference>
<evidence type="ECO:0000313" key="8">
    <source>
        <dbReference type="Proteomes" id="UP000799324"/>
    </source>
</evidence>
<dbReference type="PANTHER" id="PTHR12296">
    <property type="entry name" value="DENN DOMAIN-CONTAINING PROTEIN 4"/>
    <property type="match status" value="1"/>
</dbReference>
<evidence type="ECO:0000256" key="2">
    <source>
        <dbReference type="ARBA" id="ARBA00022833"/>
    </source>
</evidence>
<keyword evidence="8" id="KW-1185">Reference proteome</keyword>
<dbReference type="InterPro" id="IPR051696">
    <property type="entry name" value="DENN_Domain_GEFs"/>
</dbReference>
<dbReference type="GO" id="GO:0032483">
    <property type="term" value="P:regulation of Rab protein signal transduction"/>
    <property type="evidence" value="ECO:0007669"/>
    <property type="project" value="TreeGrafter"/>
</dbReference>
<keyword evidence="1" id="KW-0479">Metal-binding</keyword>
<dbReference type="Gene3D" id="3.40.50.11500">
    <property type="match status" value="1"/>
</dbReference>
<feature type="compositionally biased region" description="Polar residues" evidence="4">
    <location>
        <begin position="715"/>
        <end position="733"/>
    </location>
</feature>
<dbReference type="EMBL" id="MU004382">
    <property type="protein sequence ID" value="KAF2653405.1"/>
    <property type="molecule type" value="Genomic_DNA"/>
</dbReference>
<sequence length="1100" mass="122710">MAPVSAAEGSSAPLADYFFISGIESSQVYDERAQPNGLTTPLVVPPVEVDETIEEDRALETDDIIRPKSQEGLSNGDTAKRRSARLSFDHRNSISTIIGPDSKQSASNRSSATIKGLQLGGAGLSEVDFENALRKFASERDSFLEEIQFTAGVAQQNRPARPSRPKPPRIQQHDEGTGNLRPGVGSIRRRLSTMQSSLKRAPSTARQASVRTSKRLSGYNSVIPAPQPFNPDPNMHPLLRRYEPVLLDRYPPKNMVEELKRRNPFPDYVPMFAFPNDVNVVSSDERPKSSWHGFAMTNGDNSKLYGICMIAWLPLNVTAAEGLERQCEDWRRLHMNQEERELASSLGERLALERAKLSRLLAKLPTIASESEERENLEEEISAVEEKIGLMTDLLRPVRHGAASKIEGLTDGETGLWIPRAYGVMGRDASLTPFWKEWLKAVVVPMTNGVVLRVPPSSPRIGMWQPLERYVVNLCAEALSPITSITQVEIAVRELRLYARKEAVNELPGSRNIDIYALFRCLSIPNIVTLFEYVLQESRIILLSSHTAMLHLASMAIANLLYPFKWAGVFIPVLPARLVQTIEAPCPYIVGIERRYEPADYPEDEFVLVDLDNDMIGTNDTAPTPLPRQQRRKLMSLLQQSAPHHTRYGVPTGPPRYAVEAYPFDTFASENPGVFTHKSHPSTVSTYVGMNSTSFGTMVGPPSSRPLIYNAFLQSSASSRGNDRPSTASTVKTSSNSPPSPRISPISQVFPPLPSTPISRSDSGYALQANLREKRSGHFETSSRRSSSFGFDRVPTMRRPSQPFLGHHPSASTSTLSNEIRAPSSYAPSVYAQSTLAASTIMPGMAMQPVRNTETVRWQEGHCLQWRPYEEKASCSVCEEKSDEGLYRCNGCSTYAHGRCVGSICLVCPTAFRPDQVRASFVRCFASLLYTYRRYLVPATGDQRRSGMLYHFKMGEFMKSMPHENVQYVEMLQQTQGFNEFIHERESTRADDPSIKLFDEVILAKRNRGKTSFFHKSRVDFLSDTTDHLWRTAAANPPSSRFPGDYRSIITRIPAKLDPSLMKEPRVIQGVPRIPMAKARRKPIPSMLGPNGIQPKTPPS</sequence>
<evidence type="ECO:0000256" key="3">
    <source>
        <dbReference type="SAM" id="Coils"/>
    </source>
</evidence>
<dbReference type="SMART" id="SM00799">
    <property type="entry name" value="DENN"/>
    <property type="match status" value="1"/>
</dbReference>
<dbReference type="GO" id="GO:0031410">
    <property type="term" value="C:cytoplasmic vesicle"/>
    <property type="evidence" value="ECO:0007669"/>
    <property type="project" value="TreeGrafter"/>
</dbReference>
<dbReference type="InterPro" id="IPR001194">
    <property type="entry name" value="cDENN_dom"/>
</dbReference>
<dbReference type="OrthoDB" id="6019893at2759"/>
<protein>
    <submittedName>
        <fullName evidence="7">DDENN domain-containing protein</fullName>
    </submittedName>
</protein>
<feature type="compositionally biased region" description="Basic and acidic residues" evidence="4">
    <location>
        <begin position="60"/>
        <end position="69"/>
    </location>
</feature>
<feature type="coiled-coil region" evidence="3">
    <location>
        <begin position="320"/>
        <end position="394"/>
    </location>
</feature>
<dbReference type="CDD" id="cd00029">
    <property type="entry name" value="C1"/>
    <property type="match status" value="1"/>
</dbReference>
<reference evidence="7" key="1">
    <citation type="journal article" date="2020" name="Stud. Mycol.">
        <title>101 Dothideomycetes genomes: a test case for predicting lifestyles and emergence of pathogens.</title>
        <authorList>
            <person name="Haridas S."/>
            <person name="Albert R."/>
            <person name="Binder M."/>
            <person name="Bloem J."/>
            <person name="Labutti K."/>
            <person name="Salamov A."/>
            <person name="Andreopoulos B."/>
            <person name="Baker S."/>
            <person name="Barry K."/>
            <person name="Bills G."/>
            <person name="Bluhm B."/>
            <person name="Cannon C."/>
            <person name="Castanera R."/>
            <person name="Culley D."/>
            <person name="Daum C."/>
            <person name="Ezra D."/>
            <person name="Gonzalez J."/>
            <person name="Henrissat B."/>
            <person name="Kuo A."/>
            <person name="Liang C."/>
            <person name="Lipzen A."/>
            <person name="Lutzoni F."/>
            <person name="Magnuson J."/>
            <person name="Mondo S."/>
            <person name="Nolan M."/>
            <person name="Ohm R."/>
            <person name="Pangilinan J."/>
            <person name="Park H.-J."/>
            <person name="Ramirez L."/>
            <person name="Alfaro M."/>
            <person name="Sun H."/>
            <person name="Tritt A."/>
            <person name="Yoshinaga Y."/>
            <person name="Zwiers L.-H."/>
            <person name="Turgeon B."/>
            <person name="Goodwin S."/>
            <person name="Spatafora J."/>
            <person name="Crous P."/>
            <person name="Grigoriev I."/>
        </authorList>
    </citation>
    <scope>NUCLEOTIDE SEQUENCE</scope>
    <source>
        <strain evidence="7">CBS 122681</strain>
    </source>
</reference>
<dbReference type="PROSITE" id="PS50211">
    <property type="entry name" value="DENN"/>
    <property type="match status" value="1"/>
</dbReference>
<organism evidence="7 8">
    <name type="scientific">Lophiostoma macrostomum CBS 122681</name>
    <dbReference type="NCBI Taxonomy" id="1314788"/>
    <lineage>
        <taxon>Eukaryota</taxon>
        <taxon>Fungi</taxon>
        <taxon>Dikarya</taxon>
        <taxon>Ascomycota</taxon>
        <taxon>Pezizomycotina</taxon>
        <taxon>Dothideomycetes</taxon>
        <taxon>Pleosporomycetidae</taxon>
        <taxon>Pleosporales</taxon>
        <taxon>Lophiostomataceae</taxon>
        <taxon>Lophiostoma</taxon>
    </lineage>
</organism>
<evidence type="ECO:0000256" key="1">
    <source>
        <dbReference type="ARBA" id="ARBA00022723"/>
    </source>
</evidence>
<dbReference type="Pfam" id="PF02141">
    <property type="entry name" value="DENN"/>
    <property type="match status" value="1"/>
</dbReference>
<dbReference type="InterPro" id="IPR005113">
    <property type="entry name" value="uDENN_dom"/>
</dbReference>
<evidence type="ECO:0000259" key="5">
    <source>
        <dbReference type="PROSITE" id="PS50081"/>
    </source>
</evidence>
<keyword evidence="2" id="KW-0862">Zinc</keyword>
<dbReference type="InterPro" id="IPR037516">
    <property type="entry name" value="Tripartite_DENN"/>
</dbReference>
<keyword evidence="3" id="KW-0175">Coiled coil</keyword>
<dbReference type="SMART" id="SM00800">
    <property type="entry name" value="uDENN"/>
    <property type="match status" value="1"/>
</dbReference>
<accession>A0A6A6T0B5</accession>
<dbReference type="InterPro" id="IPR005112">
    <property type="entry name" value="dDENN_dom"/>
</dbReference>
<dbReference type="Pfam" id="PF03456">
    <property type="entry name" value="uDENN"/>
    <property type="match status" value="1"/>
</dbReference>
<dbReference type="AlphaFoldDB" id="A0A6A6T0B5"/>
<feature type="region of interest" description="Disordered" evidence="4">
    <location>
        <begin position="151"/>
        <end position="185"/>
    </location>
</feature>
<evidence type="ECO:0000313" key="7">
    <source>
        <dbReference type="EMBL" id="KAF2653405.1"/>
    </source>
</evidence>
<feature type="compositionally biased region" description="Basic and acidic residues" evidence="4">
    <location>
        <begin position="774"/>
        <end position="783"/>
    </location>
</feature>
<dbReference type="SMART" id="SM00801">
    <property type="entry name" value="dDENN"/>
    <property type="match status" value="1"/>
</dbReference>
<feature type="region of interest" description="Disordered" evidence="4">
    <location>
        <begin position="60"/>
        <end position="86"/>
    </location>
</feature>
<feature type="domain" description="UDENN" evidence="6">
    <location>
        <begin position="228"/>
        <end position="992"/>
    </location>
</feature>
<dbReference type="GO" id="GO:0046872">
    <property type="term" value="F:metal ion binding"/>
    <property type="evidence" value="ECO:0007669"/>
    <property type="project" value="UniProtKB-KW"/>
</dbReference>
<dbReference type="Pfam" id="PF03455">
    <property type="entry name" value="dDENN"/>
    <property type="match status" value="1"/>
</dbReference>
<dbReference type="InterPro" id="IPR046349">
    <property type="entry name" value="C1-like_sf"/>
</dbReference>
<name>A0A6A6T0B5_9PLEO</name>
<dbReference type="PROSITE" id="PS50081">
    <property type="entry name" value="ZF_DAG_PE_2"/>
    <property type="match status" value="1"/>
</dbReference>
<proteinExistence type="predicted"/>
<evidence type="ECO:0000256" key="4">
    <source>
        <dbReference type="SAM" id="MobiDB-lite"/>
    </source>
</evidence>
<evidence type="ECO:0000259" key="6">
    <source>
        <dbReference type="PROSITE" id="PS50211"/>
    </source>
</evidence>
<dbReference type="Gene3D" id="3.30.450.200">
    <property type="match status" value="1"/>
</dbReference>
<feature type="domain" description="Phorbol-ester/DAG-type" evidence="5">
    <location>
        <begin position="861"/>
        <end position="908"/>
    </location>
</feature>